<reference evidence="1" key="1">
    <citation type="submission" date="2020-01" db="EMBL/GenBank/DDBJ databases">
        <authorList>
            <person name="Meier V. D."/>
            <person name="Meier V D."/>
        </authorList>
    </citation>
    <scope>NUCLEOTIDE SEQUENCE</scope>
    <source>
        <strain evidence="1">HLG_WM_MAG_08</strain>
    </source>
</reference>
<gene>
    <name evidence="1" type="ORF">HELGO_WM56981</name>
</gene>
<evidence type="ECO:0000313" key="1">
    <source>
        <dbReference type="EMBL" id="CAA6822938.1"/>
    </source>
</evidence>
<sequence>MIDWDFAGMRLAGWDYVGLVVEHGWNMKQCRAFAPPHVLTADLTWFCAVFALLSWEWHEQNSRLGLY</sequence>
<dbReference type="AlphaFoldDB" id="A0A6S6U412"/>
<accession>A0A6S6U412</accession>
<organism evidence="1">
    <name type="scientific">uncultured Thiotrichaceae bacterium</name>
    <dbReference type="NCBI Taxonomy" id="298394"/>
    <lineage>
        <taxon>Bacteria</taxon>
        <taxon>Pseudomonadati</taxon>
        <taxon>Pseudomonadota</taxon>
        <taxon>Gammaproteobacteria</taxon>
        <taxon>Thiotrichales</taxon>
        <taxon>Thiotrichaceae</taxon>
        <taxon>environmental samples</taxon>
    </lineage>
</organism>
<name>A0A6S6U412_9GAMM</name>
<proteinExistence type="predicted"/>
<dbReference type="EMBL" id="CACVAV010000355">
    <property type="protein sequence ID" value="CAA6822938.1"/>
    <property type="molecule type" value="Genomic_DNA"/>
</dbReference>
<protein>
    <submittedName>
        <fullName evidence="1">Uncharacterized protein</fullName>
    </submittedName>
</protein>